<keyword evidence="1" id="KW-0812">Transmembrane</keyword>
<keyword evidence="1" id="KW-0472">Membrane</keyword>
<evidence type="ECO:0000313" key="2">
    <source>
        <dbReference type="EMBL" id="KAG5560511.1"/>
    </source>
</evidence>
<organism evidence="2 3">
    <name type="scientific">Rhododendron griersonianum</name>
    <dbReference type="NCBI Taxonomy" id="479676"/>
    <lineage>
        <taxon>Eukaryota</taxon>
        <taxon>Viridiplantae</taxon>
        <taxon>Streptophyta</taxon>
        <taxon>Embryophyta</taxon>
        <taxon>Tracheophyta</taxon>
        <taxon>Spermatophyta</taxon>
        <taxon>Magnoliopsida</taxon>
        <taxon>eudicotyledons</taxon>
        <taxon>Gunneridae</taxon>
        <taxon>Pentapetalae</taxon>
        <taxon>asterids</taxon>
        <taxon>Ericales</taxon>
        <taxon>Ericaceae</taxon>
        <taxon>Ericoideae</taxon>
        <taxon>Rhodoreae</taxon>
        <taxon>Rhododendron</taxon>
    </lineage>
</organism>
<name>A0AAV6L6I5_9ERIC</name>
<feature type="transmembrane region" description="Helical" evidence="1">
    <location>
        <begin position="30"/>
        <end position="52"/>
    </location>
</feature>
<sequence length="67" mass="7513">MVCQRLRKGEEISEEEEKQGPKNLIVGNEIVGSFFSTTFVLVLPSWLEVMLIEGSGVKDMHALAVEY</sequence>
<reference evidence="2" key="1">
    <citation type="submission" date="2020-08" db="EMBL/GenBank/DDBJ databases">
        <title>Plant Genome Project.</title>
        <authorList>
            <person name="Zhang R.-G."/>
        </authorList>
    </citation>
    <scope>NUCLEOTIDE SEQUENCE</scope>
    <source>
        <strain evidence="2">WSP0</strain>
        <tissue evidence="2">Leaf</tissue>
    </source>
</reference>
<dbReference type="AlphaFoldDB" id="A0AAV6L6I5"/>
<comment type="caution">
    <text evidence="2">The sequence shown here is derived from an EMBL/GenBank/DDBJ whole genome shotgun (WGS) entry which is preliminary data.</text>
</comment>
<keyword evidence="3" id="KW-1185">Reference proteome</keyword>
<dbReference type="Proteomes" id="UP000823749">
    <property type="component" value="Chromosome 2"/>
</dbReference>
<dbReference type="EMBL" id="JACTNZ010000002">
    <property type="protein sequence ID" value="KAG5560511.1"/>
    <property type="molecule type" value="Genomic_DNA"/>
</dbReference>
<protein>
    <submittedName>
        <fullName evidence="2">Uncharacterized protein</fullName>
    </submittedName>
</protein>
<gene>
    <name evidence="2" type="ORF">RHGRI_003730</name>
</gene>
<evidence type="ECO:0000313" key="3">
    <source>
        <dbReference type="Proteomes" id="UP000823749"/>
    </source>
</evidence>
<evidence type="ECO:0000256" key="1">
    <source>
        <dbReference type="SAM" id="Phobius"/>
    </source>
</evidence>
<proteinExistence type="predicted"/>
<keyword evidence="1" id="KW-1133">Transmembrane helix</keyword>
<accession>A0AAV6L6I5</accession>